<dbReference type="Gene3D" id="3.40.50.1820">
    <property type="entry name" value="alpha/beta hydrolase"/>
    <property type="match status" value="1"/>
</dbReference>
<dbReference type="Proteomes" id="UP000007875">
    <property type="component" value="Unassembled WGS sequence"/>
</dbReference>
<sequence length="144" mass="15775">IFTTYWSRFADAGNPNSESRPTLAAVAEWPSYASKGDNILIKVAESVVQSNYRKEFCDLWDATGFYVNITDTVGQSTNAVPATTVTDSVTNSATDSATASVKQDKTTATTISLNQENTTSDAVKLSFNRFSIFLFLYFTLNILI</sequence>
<evidence type="ECO:0000313" key="1">
    <source>
        <dbReference type="Ensembl" id="ENSCSAVP00000018264.1"/>
    </source>
</evidence>
<reference evidence="1" key="2">
    <citation type="submission" date="2025-08" db="UniProtKB">
        <authorList>
            <consortium name="Ensembl"/>
        </authorList>
    </citation>
    <scope>IDENTIFICATION</scope>
</reference>
<reference evidence="2" key="1">
    <citation type="submission" date="2003-08" db="EMBL/GenBank/DDBJ databases">
        <authorList>
            <person name="Birren B."/>
            <person name="Nusbaum C."/>
            <person name="Abebe A."/>
            <person name="Abouelleil A."/>
            <person name="Adekoya E."/>
            <person name="Ait-zahra M."/>
            <person name="Allen N."/>
            <person name="Allen T."/>
            <person name="An P."/>
            <person name="Anderson M."/>
            <person name="Anderson S."/>
            <person name="Arachchi H."/>
            <person name="Armbruster J."/>
            <person name="Bachantsang P."/>
            <person name="Baldwin J."/>
            <person name="Barry A."/>
            <person name="Bayul T."/>
            <person name="Blitshsteyn B."/>
            <person name="Bloom T."/>
            <person name="Blye J."/>
            <person name="Boguslavskiy L."/>
            <person name="Borowsky M."/>
            <person name="Boukhgalter B."/>
            <person name="Brunache A."/>
            <person name="Butler J."/>
            <person name="Calixte N."/>
            <person name="Calvo S."/>
            <person name="Camarata J."/>
            <person name="Campo K."/>
            <person name="Chang J."/>
            <person name="Cheshatsang Y."/>
            <person name="Citroen M."/>
            <person name="Collymore A."/>
            <person name="Considine T."/>
            <person name="Cook A."/>
            <person name="Cooke P."/>
            <person name="Corum B."/>
            <person name="Cuomo C."/>
            <person name="David R."/>
            <person name="Dawoe T."/>
            <person name="Degray S."/>
            <person name="Dodge S."/>
            <person name="Dooley K."/>
            <person name="Dorje P."/>
            <person name="Dorjee K."/>
            <person name="Dorris L."/>
            <person name="Duffey N."/>
            <person name="Dupes A."/>
            <person name="Elkins T."/>
            <person name="Engels R."/>
            <person name="Erickson J."/>
            <person name="Farina A."/>
            <person name="Faro S."/>
            <person name="Ferreira P."/>
            <person name="Fischer H."/>
            <person name="Fitzgerald M."/>
            <person name="Foley K."/>
            <person name="Gage D."/>
            <person name="Galagan J."/>
            <person name="Gearin G."/>
            <person name="Gnerre S."/>
            <person name="Gnirke A."/>
            <person name="Goyette A."/>
            <person name="Graham J."/>
            <person name="Grandbois E."/>
            <person name="Gyaltsen K."/>
            <person name="Hafez N."/>
            <person name="Hagopian D."/>
            <person name="Hagos B."/>
            <person name="Hall J."/>
            <person name="Hatcher B."/>
            <person name="Heller A."/>
            <person name="Higgins H."/>
            <person name="Honan T."/>
            <person name="Horn A."/>
            <person name="Houde N."/>
            <person name="Hughes L."/>
            <person name="Hulme W."/>
            <person name="Husby E."/>
            <person name="Iliev I."/>
            <person name="Jaffe D."/>
            <person name="Jones C."/>
            <person name="Kamal M."/>
            <person name="Kamat A."/>
            <person name="Kamvysselis M."/>
            <person name="Karlsson E."/>
            <person name="Kells C."/>
            <person name="Kieu A."/>
            <person name="Kisner P."/>
            <person name="Kodira C."/>
            <person name="Kulbokas E."/>
            <person name="Labutti K."/>
            <person name="Lama D."/>
            <person name="Landers T."/>
            <person name="Leger J."/>
            <person name="Levine S."/>
            <person name="Lewis D."/>
            <person name="Lewis T."/>
            <person name="Lindblad-toh K."/>
            <person name="Liu X."/>
            <person name="Lokyitsang T."/>
            <person name="Lokyitsang Y."/>
            <person name="Lucien O."/>
            <person name="Lui A."/>
            <person name="Ma L.J."/>
            <person name="Mabbitt R."/>
            <person name="Macdonald J."/>
            <person name="Maclean C."/>
            <person name="Major J."/>
            <person name="Manning J."/>
            <person name="Marabella R."/>
            <person name="Maru K."/>
            <person name="Matthews C."/>
            <person name="Mauceli E."/>
            <person name="Mccarthy M."/>
            <person name="Mcdonough S."/>
            <person name="Mcghee T."/>
            <person name="Meldrim J."/>
            <person name="Meneus L."/>
            <person name="Mesirov J."/>
            <person name="Mihalev A."/>
            <person name="Mihova T."/>
            <person name="Mikkelsen T."/>
            <person name="Mlenga V."/>
            <person name="Moru K."/>
            <person name="Mozes J."/>
            <person name="Mulrain L."/>
            <person name="Munson G."/>
            <person name="Naylor J."/>
            <person name="Newes C."/>
            <person name="Nguyen C."/>
            <person name="Nguyen N."/>
            <person name="Nguyen T."/>
            <person name="Nicol R."/>
            <person name="Nielsen C."/>
            <person name="Nizzari M."/>
            <person name="Norbu C."/>
            <person name="Norbu N."/>
            <person name="O'donnell P."/>
            <person name="Okoawo O."/>
            <person name="O'leary S."/>
            <person name="Omotosho B."/>
            <person name="O'neill K."/>
            <person name="Osman S."/>
            <person name="Parker S."/>
            <person name="Perrin D."/>
            <person name="Phunkhang P."/>
            <person name="Piqani B."/>
            <person name="Purcell S."/>
            <person name="Rachupka T."/>
            <person name="Ramasamy U."/>
            <person name="Rameau R."/>
            <person name="Ray V."/>
            <person name="Raymond C."/>
            <person name="Retta R."/>
            <person name="Richardson S."/>
            <person name="Rise C."/>
            <person name="Rodriguez J."/>
            <person name="Rogers J."/>
            <person name="Rogov P."/>
            <person name="Rutman M."/>
            <person name="Schupbach R."/>
            <person name="Seaman C."/>
            <person name="Settipalli S."/>
            <person name="Sharpe T."/>
            <person name="Sheridan J."/>
            <person name="Sherpa N."/>
            <person name="Shi J."/>
            <person name="Smirnov S."/>
            <person name="Smith C."/>
            <person name="Sougnez C."/>
            <person name="Spencer B."/>
            <person name="Stalker J."/>
            <person name="Stange-thomann N."/>
            <person name="Stavropoulos S."/>
            <person name="Stetson K."/>
            <person name="Stone C."/>
            <person name="Stone S."/>
            <person name="Stubbs M."/>
            <person name="Talamas J."/>
            <person name="Tchuinga P."/>
            <person name="Tenzing P."/>
            <person name="Tesfaye S."/>
            <person name="Theodore J."/>
            <person name="Thoulutsang Y."/>
            <person name="Topham K."/>
            <person name="Towey S."/>
            <person name="Tsamla T."/>
            <person name="Tsomo N."/>
            <person name="Vallee D."/>
            <person name="Vassiliev H."/>
            <person name="Venkataraman V."/>
            <person name="Vinson J."/>
            <person name="Vo A."/>
            <person name="Wade C."/>
            <person name="Wang S."/>
            <person name="Wangchuk T."/>
            <person name="Wangdi T."/>
            <person name="Whittaker C."/>
            <person name="Wilkinson J."/>
            <person name="Wu Y."/>
            <person name="Wyman D."/>
            <person name="Yadav S."/>
            <person name="Yang S."/>
            <person name="Yang X."/>
            <person name="Yeager S."/>
            <person name="Yee E."/>
            <person name="Young G."/>
            <person name="Zainoun J."/>
            <person name="Zembeck L."/>
            <person name="Zimmer A."/>
            <person name="Zody M."/>
            <person name="Lander E."/>
        </authorList>
    </citation>
    <scope>NUCLEOTIDE SEQUENCE [LARGE SCALE GENOMIC DNA]</scope>
</reference>
<dbReference type="InParanoid" id="H2ZKZ8"/>
<keyword evidence="2" id="KW-1185">Reference proteome</keyword>
<protein>
    <submittedName>
        <fullName evidence="1">Uncharacterized protein</fullName>
    </submittedName>
</protein>
<dbReference type="InterPro" id="IPR029058">
    <property type="entry name" value="AB_hydrolase_fold"/>
</dbReference>
<dbReference type="PANTHER" id="PTHR45570:SF2">
    <property type="entry name" value="ACETYLCHOLINESTERASE 1-LIKE"/>
    <property type="match status" value="1"/>
</dbReference>
<proteinExistence type="predicted"/>
<accession>H2ZKZ8</accession>
<evidence type="ECO:0000313" key="2">
    <source>
        <dbReference type="Proteomes" id="UP000007875"/>
    </source>
</evidence>
<dbReference type="AlphaFoldDB" id="H2ZKZ8"/>
<reference evidence="1" key="3">
    <citation type="submission" date="2025-09" db="UniProtKB">
        <authorList>
            <consortium name="Ensembl"/>
        </authorList>
    </citation>
    <scope>IDENTIFICATION</scope>
</reference>
<dbReference type="HOGENOM" id="CLU_1800773_0_0_1"/>
<dbReference type="Ensembl" id="ENSCSAVT00000018464.1">
    <property type="protein sequence ID" value="ENSCSAVP00000018264.1"/>
    <property type="gene ID" value="ENSCSAVG00000010740.1"/>
</dbReference>
<name>H2ZKZ8_CIOSA</name>
<dbReference type="GeneTree" id="ENSGT00940000167788"/>
<dbReference type="PANTHER" id="PTHR45570">
    <property type="entry name" value="CARBOXYLIC ESTER HYDROLASE"/>
    <property type="match status" value="1"/>
</dbReference>
<dbReference type="OMA" id="TTSHNDI"/>
<organism evidence="1 2">
    <name type="scientific">Ciona savignyi</name>
    <name type="common">Pacific transparent sea squirt</name>
    <dbReference type="NCBI Taxonomy" id="51511"/>
    <lineage>
        <taxon>Eukaryota</taxon>
        <taxon>Metazoa</taxon>
        <taxon>Chordata</taxon>
        <taxon>Tunicata</taxon>
        <taxon>Ascidiacea</taxon>
        <taxon>Phlebobranchia</taxon>
        <taxon>Cionidae</taxon>
        <taxon>Ciona</taxon>
    </lineage>
</organism>